<proteinExistence type="predicted"/>
<organism evidence="1">
    <name type="scientific">marine sediment metagenome</name>
    <dbReference type="NCBI Taxonomy" id="412755"/>
    <lineage>
        <taxon>unclassified sequences</taxon>
        <taxon>metagenomes</taxon>
        <taxon>ecological metagenomes</taxon>
    </lineage>
</organism>
<gene>
    <name evidence="1" type="ORF">S03H2_33923</name>
</gene>
<dbReference type="EMBL" id="BARU01020675">
    <property type="protein sequence ID" value="GAH51734.1"/>
    <property type="molecule type" value="Genomic_DNA"/>
</dbReference>
<accession>X1HD09</accession>
<comment type="caution">
    <text evidence="1">The sequence shown here is derived from an EMBL/GenBank/DDBJ whole genome shotgun (WGS) entry which is preliminary data.</text>
</comment>
<name>X1HD09_9ZZZZ</name>
<protein>
    <submittedName>
        <fullName evidence="1">Uncharacterized protein</fullName>
    </submittedName>
</protein>
<dbReference type="AlphaFoldDB" id="X1HD09"/>
<sequence length="147" mass="17702">MGSGFRWIIQNWKQAWANSIAVISFDTDIAVHAWLRYTDKAPRMHLLSKTVRGLRKMSDPYYCFVAWKDLEQIEAGDTLHHTFNWPGWYTCLWQWFYFWSTLAGQITPSQWGIFKKHYQAREWSFLFTEPWTRIIVPRPMCAKLFED</sequence>
<evidence type="ECO:0000313" key="1">
    <source>
        <dbReference type="EMBL" id="GAH51734.1"/>
    </source>
</evidence>
<feature type="non-terminal residue" evidence="1">
    <location>
        <position position="147"/>
    </location>
</feature>
<reference evidence="1" key="1">
    <citation type="journal article" date="2014" name="Front. Microbiol.">
        <title>High frequency of phylogenetically diverse reductive dehalogenase-homologous genes in deep subseafloor sedimentary metagenomes.</title>
        <authorList>
            <person name="Kawai M."/>
            <person name="Futagami T."/>
            <person name="Toyoda A."/>
            <person name="Takaki Y."/>
            <person name="Nishi S."/>
            <person name="Hori S."/>
            <person name="Arai W."/>
            <person name="Tsubouchi T."/>
            <person name="Morono Y."/>
            <person name="Uchiyama I."/>
            <person name="Ito T."/>
            <person name="Fujiyama A."/>
            <person name="Inagaki F."/>
            <person name="Takami H."/>
        </authorList>
    </citation>
    <scope>NUCLEOTIDE SEQUENCE</scope>
    <source>
        <strain evidence="1">Expedition CK06-06</strain>
    </source>
</reference>